<feature type="compositionally biased region" description="Basic and acidic residues" evidence="1">
    <location>
        <begin position="115"/>
        <end position="126"/>
    </location>
</feature>
<evidence type="ECO:0000256" key="1">
    <source>
        <dbReference type="SAM" id="MobiDB-lite"/>
    </source>
</evidence>
<dbReference type="EMBL" id="ADAS02000701">
    <property type="protein sequence ID" value="OAV86932.1"/>
    <property type="molecule type" value="Genomic_DNA"/>
</dbReference>
<gene>
    <name evidence="3" type="ORF">PTTG_12751</name>
</gene>
<name>A0A180G3C5_PUCT1</name>
<organism evidence="3">
    <name type="scientific">Puccinia triticina (isolate 1-1 / race 1 (BBBD))</name>
    <name type="common">Brown leaf rust fungus</name>
    <dbReference type="NCBI Taxonomy" id="630390"/>
    <lineage>
        <taxon>Eukaryota</taxon>
        <taxon>Fungi</taxon>
        <taxon>Dikarya</taxon>
        <taxon>Basidiomycota</taxon>
        <taxon>Pucciniomycotina</taxon>
        <taxon>Pucciniomycetes</taxon>
        <taxon>Pucciniales</taxon>
        <taxon>Pucciniaceae</taxon>
        <taxon>Puccinia</taxon>
    </lineage>
</organism>
<evidence type="ECO:0000313" key="5">
    <source>
        <dbReference type="Proteomes" id="UP000005240"/>
    </source>
</evidence>
<evidence type="ECO:0000313" key="3">
    <source>
        <dbReference type="EMBL" id="OAV86932.1"/>
    </source>
</evidence>
<dbReference type="AlphaFoldDB" id="A0A180G3C5"/>
<accession>A0A180G3C5</accession>
<reference evidence="4 5" key="3">
    <citation type="journal article" date="2017" name="G3 (Bethesda)">
        <title>Comparative analysis highlights variable genome content of wheat rusts and divergence of the mating loci.</title>
        <authorList>
            <person name="Cuomo C.A."/>
            <person name="Bakkeren G."/>
            <person name="Khalil H.B."/>
            <person name="Panwar V."/>
            <person name="Joly D."/>
            <person name="Linning R."/>
            <person name="Sakthikumar S."/>
            <person name="Song X."/>
            <person name="Adiconis X."/>
            <person name="Fan L."/>
            <person name="Goldberg J.M."/>
            <person name="Levin J.Z."/>
            <person name="Young S."/>
            <person name="Zeng Q."/>
            <person name="Anikster Y."/>
            <person name="Bruce M."/>
            <person name="Wang M."/>
            <person name="Yin C."/>
            <person name="McCallum B."/>
            <person name="Szabo L.J."/>
            <person name="Hulbert S."/>
            <person name="Chen X."/>
            <person name="Fellers J.P."/>
        </authorList>
    </citation>
    <scope>NUCLEOTIDE SEQUENCE</scope>
    <source>
        <strain evidence="4">isolate 1-1 / race 1 (BBBD)</strain>
        <strain evidence="5">Isolate 1-1 / race 1 (BBBD)</strain>
    </source>
</reference>
<protein>
    <recommendedName>
        <fullName evidence="6">Secreted protein</fullName>
    </recommendedName>
</protein>
<evidence type="ECO:0008006" key="6">
    <source>
        <dbReference type="Google" id="ProtNLM"/>
    </source>
</evidence>
<dbReference type="VEuPathDB" id="FungiDB:PTTG_12751"/>
<reference evidence="3" key="2">
    <citation type="submission" date="2016-05" db="EMBL/GenBank/DDBJ databases">
        <title>Comparative analysis highlights variable genome content of wheat rusts and divergence of the mating loci.</title>
        <authorList>
            <person name="Cuomo C.A."/>
            <person name="Bakkeren G."/>
            <person name="Szabo L."/>
            <person name="Khalil H."/>
            <person name="Joly D."/>
            <person name="Goldberg J."/>
            <person name="Young S."/>
            <person name="Zeng Q."/>
            <person name="Fellers J."/>
        </authorList>
    </citation>
    <scope>NUCLEOTIDE SEQUENCE [LARGE SCALE GENOMIC DNA]</scope>
    <source>
        <strain evidence="3">1-1 BBBD Race 1</strain>
    </source>
</reference>
<feature type="chain" id="PRO_5008109559" description="Secreted protein" evidence="2">
    <location>
        <begin position="21"/>
        <end position="126"/>
    </location>
</feature>
<feature type="signal peptide" evidence="2">
    <location>
        <begin position="1"/>
        <end position="20"/>
    </location>
</feature>
<evidence type="ECO:0000256" key="2">
    <source>
        <dbReference type="SAM" id="SignalP"/>
    </source>
</evidence>
<evidence type="ECO:0000313" key="4">
    <source>
        <dbReference type="EnsemblFungi" id="PTTG_12751-t43_1-p1"/>
    </source>
</evidence>
<dbReference type="Proteomes" id="UP000005240">
    <property type="component" value="Unassembled WGS sequence"/>
</dbReference>
<keyword evidence="5" id="KW-1185">Reference proteome</keyword>
<reference evidence="3" key="1">
    <citation type="submission" date="2009-11" db="EMBL/GenBank/DDBJ databases">
        <authorList>
            <consortium name="The Broad Institute Genome Sequencing Platform"/>
            <person name="Ward D."/>
            <person name="Feldgarden M."/>
            <person name="Earl A."/>
            <person name="Young S.K."/>
            <person name="Zeng Q."/>
            <person name="Koehrsen M."/>
            <person name="Alvarado L."/>
            <person name="Berlin A."/>
            <person name="Bochicchio J."/>
            <person name="Borenstein D."/>
            <person name="Chapman S.B."/>
            <person name="Chen Z."/>
            <person name="Engels R."/>
            <person name="Freedman E."/>
            <person name="Gellesch M."/>
            <person name="Goldberg J."/>
            <person name="Griggs A."/>
            <person name="Gujja S."/>
            <person name="Heilman E."/>
            <person name="Heiman D."/>
            <person name="Hepburn T."/>
            <person name="Howarth C."/>
            <person name="Jen D."/>
            <person name="Larson L."/>
            <person name="Lewis B."/>
            <person name="Mehta T."/>
            <person name="Park D."/>
            <person name="Pearson M."/>
            <person name="Roberts A."/>
            <person name="Saif S."/>
            <person name="Shea T."/>
            <person name="Shenoy N."/>
            <person name="Sisk P."/>
            <person name="Stolte C."/>
            <person name="Sykes S."/>
            <person name="Thomson T."/>
            <person name="Walk T."/>
            <person name="White J."/>
            <person name="Yandava C."/>
            <person name="Izard J."/>
            <person name="Baranova O.V."/>
            <person name="Blanton J.M."/>
            <person name="Tanner A.C."/>
            <person name="Dewhirst F.E."/>
            <person name="Haas B."/>
            <person name="Nusbaum C."/>
            <person name="Birren B."/>
        </authorList>
    </citation>
    <scope>NUCLEOTIDE SEQUENCE [LARGE SCALE GENOMIC DNA]</scope>
    <source>
        <strain evidence="3">1-1 BBBD Race 1</strain>
    </source>
</reference>
<keyword evidence="2" id="KW-0732">Signal</keyword>
<sequence length="126" mass="14428">MKMIYVPLVFLMFLTSDLYGRRKCPDDSQAVCFSRNDFTENKILIPVEFPRRKDGCRDNVSSLSGEPEDDEPGLSRCCFTHVLEAMVPRPPFGTPKKFRISRKSLGTQFRLGHPPSRDSVPRPDCF</sequence>
<dbReference type="EnsemblFungi" id="PTTG_12751-t43_1">
    <property type="protein sequence ID" value="PTTG_12751-t43_1-p1"/>
    <property type="gene ID" value="PTTG_12751"/>
</dbReference>
<proteinExistence type="predicted"/>
<reference evidence="4" key="4">
    <citation type="submission" date="2025-05" db="UniProtKB">
        <authorList>
            <consortium name="EnsemblFungi"/>
        </authorList>
    </citation>
    <scope>IDENTIFICATION</scope>
    <source>
        <strain evidence="4">isolate 1-1 / race 1 (BBBD)</strain>
    </source>
</reference>
<feature type="region of interest" description="Disordered" evidence="1">
    <location>
        <begin position="106"/>
        <end position="126"/>
    </location>
</feature>